<protein>
    <submittedName>
        <fullName evidence="2">Uncharacterized protein</fullName>
    </submittedName>
</protein>
<dbReference type="AlphaFoldDB" id="A0A363CYQ3"/>
<dbReference type="Proteomes" id="UP000251135">
    <property type="component" value="Unassembled WGS sequence"/>
</dbReference>
<proteinExistence type="predicted"/>
<sequence>MSFLPVGLQNLINSIETKIWKYILIGLFILLGMFLFWVFYTYEYDNGIKKKENITISLNTKKNISIFKDVELKLHNQKCSRINENKLEFECNKPKNGKYRIEINNYIDNIEIIDNIYTYSIKSIDKEDSLIKEASLKLKDNKFEGKLLVVKKDNNIPKYVDTNKKFNLKIYNSNFQASIENTEILFSKPWKDFFNVYYLNNKLFVDYEIDNEKFYSYKPYFLTKELDVDDLFSFGQNNENIIIKDVLKIKDNNLEVLNYSKKLPNINLFKVQTDENKNGYIKFTIKNINKDNIFNLYMNTRHVFKYEYPNFKFDIREVRDSDNFTERIIIGPESFIQDSIAPNEKEAKFEKGIIKNLYFLFEKKDNNCKLTVNADKYKKVTKEFLCKDDSLNESINSQLHIENSKCTNNNDKKCVLFEISDFETGLDFSSSPTRNYSY</sequence>
<keyword evidence="1" id="KW-0812">Transmembrane</keyword>
<evidence type="ECO:0000313" key="3">
    <source>
        <dbReference type="Proteomes" id="UP000251135"/>
    </source>
</evidence>
<accession>A0A363CYQ3</accession>
<evidence type="ECO:0000256" key="1">
    <source>
        <dbReference type="SAM" id="Phobius"/>
    </source>
</evidence>
<reference evidence="2 3" key="1">
    <citation type="submission" date="2017-02" db="EMBL/GenBank/DDBJ databases">
        <title>Arcobacter caeni sp. nov, a new Arcobacter species isolated from reclaimed water.</title>
        <authorList>
            <person name="Figueras M.J."/>
            <person name="Perez-Cataluna A."/>
            <person name="Salas-Masso N."/>
        </authorList>
    </citation>
    <scope>NUCLEOTIDE SEQUENCE [LARGE SCALE GENOMIC DNA]</scope>
    <source>
        <strain evidence="2 3">RW17-10</strain>
    </source>
</reference>
<evidence type="ECO:0000313" key="2">
    <source>
        <dbReference type="EMBL" id="PUE64184.1"/>
    </source>
</evidence>
<keyword evidence="1" id="KW-0472">Membrane</keyword>
<comment type="caution">
    <text evidence="2">The sequence shown here is derived from an EMBL/GenBank/DDBJ whole genome shotgun (WGS) entry which is preliminary data.</text>
</comment>
<feature type="transmembrane region" description="Helical" evidence="1">
    <location>
        <begin position="20"/>
        <end position="42"/>
    </location>
</feature>
<gene>
    <name evidence="2" type="ORF">B0174_07255</name>
</gene>
<keyword evidence="3" id="KW-1185">Reference proteome</keyword>
<organism evidence="2 3">
    <name type="scientific">Arcobacter caeni</name>
    <dbReference type="NCBI Taxonomy" id="1912877"/>
    <lineage>
        <taxon>Bacteria</taxon>
        <taxon>Pseudomonadati</taxon>
        <taxon>Campylobacterota</taxon>
        <taxon>Epsilonproteobacteria</taxon>
        <taxon>Campylobacterales</taxon>
        <taxon>Arcobacteraceae</taxon>
        <taxon>Arcobacter</taxon>
    </lineage>
</organism>
<dbReference type="EMBL" id="MUXE01000009">
    <property type="protein sequence ID" value="PUE64184.1"/>
    <property type="molecule type" value="Genomic_DNA"/>
</dbReference>
<keyword evidence="1" id="KW-1133">Transmembrane helix</keyword>
<name>A0A363CYQ3_9BACT</name>